<evidence type="ECO:0000259" key="10">
    <source>
        <dbReference type="PROSITE" id="PS51140"/>
    </source>
</evidence>
<keyword evidence="3" id="KW-0479">Metal-binding</keyword>
<evidence type="ECO:0000256" key="7">
    <source>
        <dbReference type="ARBA" id="ARBA00022833"/>
    </source>
</evidence>
<feature type="compositionally biased region" description="Low complexity" evidence="9">
    <location>
        <begin position="844"/>
        <end position="863"/>
    </location>
</feature>
<dbReference type="EMBL" id="BACD03000048">
    <property type="protein sequence ID" value="GAO51566.1"/>
    <property type="molecule type" value="Genomic_DNA"/>
</dbReference>
<feature type="region of interest" description="Disordered" evidence="9">
    <location>
        <begin position="227"/>
        <end position="266"/>
    </location>
</feature>
<keyword evidence="7" id="KW-0862">Zinc</keyword>
<evidence type="ECO:0008006" key="14">
    <source>
        <dbReference type="Google" id="ProtNLM"/>
    </source>
</evidence>
<dbReference type="GO" id="GO:0016740">
    <property type="term" value="F:transferase activity"/>
    <property type="evidence" value="ECO:0007669"/>
    <property type="project" value="UniProtKB-KW"/>
</dbReference>
<evidence type="ECO:0000256" key="8">
    <source>
        <dbReference type="SAM" id="Coils"/>
    </source>
</evidence>
<dbReference type="OMA" id="IMDLGPY"/>
<dbReference type="InterPro" id="IPR047545">
    <property type="entry name" value="BRcat_RBR_RNF216"/>
</dbReference>
<keyword evidence="4" id="KW-0677">Repeat</keyword>
<keyword evidence="5" id="KW-0863">Zinc-finger</keyword>
<dbReference type="InterPro" id="IPR047544">
    <property type="entry name" value="RING-HC_RBR_RNF216"/>
</dbReference>
<dbReference type="InterPro" id="IPR047546">
    <property type="entry name" value="Rcat_RBR_RNF216"/>
</dbReference>
<comment type="pathway">
    <text evidence="1">Protein modification; protein ubiquitination.</text>
</comment>
<evidence type="ECO:0000256" key="9">
    <source>
        <dbReference type="SAM" id="MobiDB-lite"/>
    </source>
</evidence>
<feature type="compositionally biased region" description="Low complexity" evidence="9">
    <location>
        <begin position="165"/>
        <end position="175"/>
    </location>
</feature>
<evidence type="ECO:0000256" key="3">
    <source>
        <dbReference type="ARBA" id="ARBA00022723"/>
    </source>
</evidence>
<evidence type="ECO:0000256" key="5">
    <source>
        <dbReference type="ARBA" id="ARBA00022771"/>
    </source>
</evidence>
<feature type="compositionally biased region" description="Acidic residues" evidence="9">
    <location>
        <begin position="110"/>
        <end position="120"/>
    </location>
</feature>
<dbReference type="InterPro" id="IPR003892">
    <property type="entry name" value="CUE"/>
</dbReference>
<proteinExistence type="predicted"/>
<dbReference type="CDD" id="cd16630">
    <property type="entry name" value="RING-HC_RBR_RNF216"/>
    <property type="match status" value="1"/>
</dbReference>
<dbReference type="CDD" id="cd20353">
    <property type="entry name" value="Rcat_RBR_RNF216"/>
    <property type="match status" value="1"/>
</dbReference>
<comment type="caution">
    <text evidence="12">The sequence shown here is derived from an EMBL/GenBank/DDBJ whole genome shotgun (WGS) entry which is preliminary data.</text>
</comment>
<sequence length="878" mass="99242">MPLMTFLDEAKRPTTPLNPLESRPKRQPTRAYIHSSSAITSEMDVLVQLFPDRPFAALAAALERAGDDVEAAADLLLIGDGDDFGAGDGEGEGAAEQDEGLYAPSLFGDDFLEDGDEEDAPLPGFMDEGEPIDYPHPLHPRAGVDDLFGDNDSDSFPTNAGVGREQQQQEQAQPETFRPRSQDETVVAVLELFPDVCEKHISALWTEHATREPDIVTYIVSQFIENPGYPKSTPKDNKRKRRISDEGMRAPRIDYESKDRKPPPPEDVYLHNCRKVLSIDFPVIPDAYIRHVMKQNNDLYLPTYLALKKVDTSAENGNLLPYKPMNIARRRNAAFGMILASDACAPIREEIEYWQAKQTERMSKEVCEKERERAERENEEFHELIGGMVECGCCFAEVPINRVSQCEDGHLFCLECCRRNAETEIGMRRYQLKCMDGSGCKSLFVMSEVRHFLPEKNLEALLRIQQEEELRMADLEGLVRCPFCDYAEVIENPDDKEFRCKNEGCLEVSCRLCQLKSHIPKSCEEVAQDQKIDVRHAVEEAMSQALIRNCNSCKTPFFKEEGCNKMTCTKCRHQQCYICGVSVKNYDHFHDVRDASGRIVKKTPCPLYDDTHARNDQEVKAASEAAIAKQRVQRPDMTEEELRISVSKQVEADEARRKQATADYHARHNIRHEQHVPHPPRPAPVVALAPPPPLPVRPPAPPPPGVVRAPQRQHVPVLRQAPPRRDVPRRPVQAAPQVPPLGYYGHDGHFRPARGFLPPPLANNNLRPRRNYAVERDARLEQMLRNPPPRIAVDPPVGAVRGQQHDVVRLPEGGGRVRAAEIPRRANDPGQGRREIRERRRPAQPRGQNQQQPPQAAQQQGQDRPGRPPPPEVMIIDY</sequence>
<reference evidence="12 13" key="1">
    <citation type="journal article" date="2011" name="J. Gen. Appl. Microbiol.">
        <title>Draft genome sequencing of the enigmatic yeast Saitoella complicata.</title>
        <authorList>
            <person name="Nishida H."/>
            <person name="Hamamoto M."/>
            <person name="Sugiyama J."/>
        </authorList>
    </citation>
    <scope>NUCLEOTIDE SEQUENCE [LARGE SCALE GENOMIC DNA]</scope>
    <source>
        <strain evidence="12 13">NRRL Y-17804</strain>
    </source>
</reference>
<evidence type="ECO:0000256" key="2">
    <source>
        <dbReference type="ARBA" id="ARBA00022679"/>
    </source>
</evidence>
<dbReference type="STRING" id="698492.A0A0E9NPG7"/>
<dbReference type="GO" id="GO:0008270">
    <property type="term" value="F:zinc ion binding"/>
    <property type="evidence" value="ECO:0007669"/>
    <property type="project" value="UniProtKB-KW"/>
</dbReference>
<evidence type="ECO:0000313" key="13">
    <source>
        <dbReference type="Proteomes" id="UP000033140"/>
    </source>
</evidence>
<reference evidence="12 13" key="2">
    <citation type="journal article" date="2014" name="J. Gen. Appl. Microbiol.">
        <title>The early diverging ascomycetous budding yeast Saitoella complicata has three histone deacetylases belonging to the Clr6, Hos2, and Rpd3 lineages.</title>
        <authorList>
            <person name="Nishida H."/>
            <person name="Matsumoto T."/>
            <person name="Kondo S."/>
            <person name="Hamamoto M."/>
            <person name="Yoshikawa H."/>
        </authorList>
    </citation>
    <scope>NUCLEOTIDE SEQUENCE [LARGE SCALE GENOMIC DNA]</scope>
    <source>
        <strain evidence="12 13">NRRL Y-17804</strain>
    </source>
</reference>
<dbReference type="SUPFAM" id="SSF57850">
    <property type="entry name" value="RING/U-box"/>
    <property type="match status" value="1"/>
</dbReference>
<feature type="region of interest" description="Disordered" evidence="9">
    <location>
        <begin position="670"/>
        <end position="711"/>
    </location>
</feature>
<keyword evidence="13" id="KW-1185">Reference proteome</keyword>
<evidence type="ECO:0000313" key="12">
    <source>
        <dbReference type="EMBL" id="GAO51566.1"/>
    </source>
</evidence>
<organism evidence="12 13">
    <name type="scientific">Saitoella complicata (strain BCRC 22490 / CBS 7301 / JCM 7358 / NBRC 10748 / NRRL Y-17804)</name>
    <dbReference type="NCBI Taxonomy" id="698492"/>
    <lineage>
        <taxon>Eukaryota</taxon>
        <taxon>Fungi</taxon>
        <taxon>Dikarya</taxon>
        <taxon>Ascomycota</taxon>
        <taxon>Taphrinomycotina</taxon>
        <taxon>Taphrinomycotina incertae sedis</taxon>
        <taxon>Saitoella</taxon>
    </lineage>
</organism>
<keyword evidence="6" id="KW-0833">Ubl conjugation pathway</keyword>
<reference evidence="12 13" key="3">
    <citation type="journal article" date="2015" name="Genome Announc.">
        <title>Draft Genome Sequence of the Archiascomycetous Yeast Saitoella complicata.</title>
        <authorList>
            <person name="Yamauchi K."/>
            <person name="Kondo S."/>
            <person name="Hamamoto M."/>
            <person name="Takahashi Y."/>
            <person name="Ogura Y."/>
            <person name="Hayashi T."/>
            <person name="Nishida H."/>
        </authorList>
    </citation>
    <scope>NUCLEOTIDE SEQUENCE [LARGE SCALE GENOMIC DNA]</scope>
    <source>
        <strain evidence="12 13">NRRL Y-17804</strain>
    </source>
</reference>
<evidence type="ECO:0000256" key="6">
    <source>
        <dbReference type="ARBA" id="ARBA00022786"/>
    </source>
</evidence>
<evidence type="ECO:0000256" key="1">
    <source>
        <dbReference type="ARBA" id="ARBA00004906"/>
    </source>
</evidence>
<dbReference type="CDD" id="cd20339">
    <property type="entry name" value="BRcat_RBR_RNF216"/>
    <property type="match status" value="1"/>
</dbReference>
<feature type="coiled-coil region" evidence="8">
    <location>
        <begin position="357"/>
        <end position="384"/>
    </location>
</feature>
<dbReference type="PROSITE" id="PS51873">
    <property type="entry name" value="TRIAD"/>
    <property type="match status" value="1"/>
</dbReference>
<feature type="region of interest" description="Disordered" evidence="9">
    <location>
        <begin position="105"/>
        <end position="182"/>
    </location>
</feature>
<dbReference type="PANTHER" id="PTHR22770:SF47">
    <property type="entry name" value="E3 UBIQUITIN-PROTEIN LIGASE RNF216"/>
    <property type="match status" value="1"/>
</dbReference>
<feature type="domain" description="CUE" evidence="10">
    <location>
        <begin position="38"/>
        <end position="80"/>
    </location>
</feature>
<feature type="domain" description="RING-type" evidence="11">
    <location>
        <begin position="387"/>
        <end position="609"/>
    </location>
</feature>
<name>A0A0E9NPG7_SAICN</name>
<protein>
    <recommendedName>
        <fullName evidence="14">RING-type domain-containing protein</fullName>
    </recommendedName>
</protein>
<feature type="compositionally biased region" description="Pro residues" evidence="9">
    <location>
        <begin position="677"/>
        <end position="705"/>
    </location>
</feature>
<feature type="region of interest" description="Disordered" evidence="9">
    <location>
        <begin position="1"/>
        <end position="31"/>
    </location>
</feature>
<accession>A0A0E9NPG7</accession>
<dbReference type="Pfam" id="PF26200">
    <property type="entry name" value="Rcat_RNF216"/>
    <property type="match status" value="1"/>
</dbReference>
<dbReference type="PROSITE" id="PS51140">
    <property type="entry name" value="CUE"/>
    <property type="match status" value="1"/>
</dbReference>
<dbReference type="InterPro" id="IPR044066">
    <property type="entry name" value="TRIAD_supradom"/>
</dbReference>
<gene>
    <name evidence="12" type="ORF">G7K_5665-t1</name>
</gene>
<keyword evidence="2" id="KW-0808">Transferase</keyword>
<evidence type="ECO:0000259" key="11">
    <source>
        <dbReference type="PROSITE" id="PS51873"/>
    </source>
</evidence>
<feature type="region of interest" description="Disordered" evidence="9">
    <location>
        <begin position="811"/>
        <end position="878"/>
    </location>
</feature>
<feature type="compositionally biased region" description="Basic and acidic residues" evidence="9">
    <location>
        <begin position="818"/>
        <end position="838"/>
    </location>
</feature>
<evidence type="ECO:0000256" key="4">
    <source>
        <dbReference type="ARBA" id="ARBA00022737"/>
    </source>
</evidence>
<dbReference type="AlphaFoldDB" id="A0A0E9NPG7"/>
<dbReference type="GO" id="GO:0043130">
    <property type="term" value="F:ubiquitin binding"/>
    <property type="evidence" value="ECO:0007669"/>
    <property type="project" value="InterPro"/>
</dbReference>
<feature type="compositionally biased region" description="Basic and acidic residues" evidence="9">
    <location>
        <begin position="243"/>
        <end position="264"/>
    </location>
</feature>
<dbReference type="Proteomes" id="UP000033140">
    <property type="component" value="Unassembled WGS sequence"/>
</dbReference>
<keyword evidence="8" id="KW-0175">Coiled coil</keyword>
<dbReference type="PANTHER" id="PTHR22770">
    <property type="entry name" value="UBIQUITIN CONJUGATING ENZYME 7 INTERACTING PROTEIN-RELATED"/>
    <property type="match status" value="1"/>
</dbReference>
<dbReference type="InterPro" id="IPR051628">
    <property type="entry name" value="LUBAC_E3_Ligases"/>
</dbReference>
<dbReference type="Gene3D" id="1.20.120.1750">
    <property type="match status" value="1"/>
</dbReference>